<accession>A0ABT9WXX2</accession>
<proteinExistence type="predicted"/>
<evidence type="ECO:0000313" key="2">
    <source>
        <dbReference type="Proteomes" id="UP001223586"/>
    </source>
</evidence>
<organism evidence="1 2">
    <name type="scientific">Bacillus chungangensis</name>
    <dbReference type="NCBI Taxonomy" id="587633"/>
    <lineage>
        <taxon>Bacteria</taxon>
        <taxon>Bacillati</taxon>
        <taxon>Bacillota</taxon>
        <taxon>Bacilli</taxon>
        <taxon>Bacillales</taxon>
        <taxon>Bacillaceae</taxon>
        <taxon>Bacillus</taxon>
    </lineage>
</organism>
<evidence type="ECO:0000313" key="1">
    <source>
        <dbReference type="EMBL" id="MDQ0178077.1"/>
    </source>
</evidence>
<protein>
    <submittedName>
        <fullName evidence="1">Uncharacterized protein</fullName>
    </submittedName>
</protein>
<gene>
    <name evidence="1" type="ORF">J2S08_003971</name>
</gene>
<comment type="caution">
    <text evidence="1">The sequence shown here is derived from an EMBL/GenBank/DDBJ whole genome shotgun (WGS) entry which is preliminary data.</text>
</comment>
<dbReference type="EMBL" id="JAUSTT010000032">
    <property type="protein sequence ID" value="MDQ0178077.1"/>
    <property type="molecule type" value="Genomic_DNA"/>
</dbReference>
<sequence>MLVEPYIILAEGANGVLGYIYQPEGIPSPSKLDEYNKSFKKSTPLYLHDGETIIGTFFLIRLSILIELITYYKVNLCTVINIRLSYNIVKL</sequence>
<name>A0ABT9WXX2_9BACI</name>
<keyword evidence="2" id="KW-1185">Reference proteome</keyword>
<dbReference type="Proteomes" id="UP001223586">
    <property type="component" value="Unassembled WGS sequence"/>
</dbReference>
<reference evidence="1 2" key="1">
    <citation type="submission" date="2023-07" db="EMBL/GenBank/DDBJ databases">
        <title>Genomic Encyclopedia of Type Strains, Phase IV (KMG-IV): sequencing the most valuable type-strain genomes for metagenomic binning, comparative biology and taxonomic classification.</title>
        <authorList>
            <person name="Goeker M."/>
        </authorList>
    </citation>
    <scope>NUCLEOTIDE SEQUENCE [LARGE SCALE GENOMIC DNA]</scope>
    <source>
        <strain evidence="1 2">DSM 23837</strain>
    </source>
</reference>